<evidence type="ECO:0000313" key="1">
    <source>
        <dbReference type="EMBL" id="KIK42167.1"/>
    </source>
</evidence>
<keyword evidence="2" id="KW-1185">Reference proteome</keyword>
<sequence length="148" mass="16563">MISSCAMAQHCMLPQPICFANMGVRQIDDFAIRKNLVCNVLIASGLRPAHQNHSEACLRGECRMIAFVKIIMGSYRKSHSKSHLPVVVSPYLSASRASWSTPQGMVRQSASLISDSAWKDSEQKRKVIAASRFFCETRHKVNRTINLN</sequence>
<proteinExistence type="predicted"/>
<dbReference type="InParanoid" id="A0A0D0B6P7"/>
<dbReference type="AlphaFoldDB" id="A0A0D0B6P7"/>
<name>A0A0D0B6P7_9AGAM</name>
<reference evidence="2" key="2">
    <citation type="submission" date="2015-01" db="EMBL/GenBank/DDBJ databases">
        <title>Evolutionary Origins and Diversification of the Mycorrhizal Mutualists.</title>
        <authorList>
            <consortium name="DOE Joint Genome Institute"/>
            <consortium name="Mycorrhizal Genomics Consortium"/>
            <person name="Kohler A."/>
            <person name="Kuo A."/>
            <person name="Nagy L.G."/>
            <person name="Floudas D."/>
            <person name="Copeland A."/>
            <person name="Barry K.W."/>
            <person name="Cichocki N."/>
            <person name="Veneault-Fourrey C."/>
            <person name="LaButti K."/>
            <person name="Lindquist E.A."/>
            <person name="Lipzen A."/>
            <person name="Lundell T."/>
            <person name="Morin E."/>
            <person name="Murat C."/>
            <person name="Riley R."/>
            <person name="Ohm R."/>
            <person name="Sun H."/>
            <person name="Tunlid A."/>
            <person name="Henrissat B."/>
            <person name="Grigoriev I.V."/>
            <person name="Hibbett D.S."/>
            <person name="Martin F."/>
        </authorList>
    </citation>
    <scope>NUCLEOTIDE SEQUENCE [LARGE SCALE GENOMIC DNA]</scope>
    <source>
        <strain evidence="2">UH-Slu-Lm8-n1</strain>
    </source>
</reference>
<reference evidence="1 2" key="1">
    <citation type="submission" date="2014-04" db="EMBL/GenBank/DDBJ databases">
        <authorList>
            <consortium name="DOE Joint Genome Institute"/>
            <person name="Kuo A."/>
            <person name="Ruytinx J."/>
            <person name="Rineau F."/>
            <person name="Colpaert J."/>
            <person name="Kohler A."/>
            <person name="Nagy L.G."/>
            <person name="Floudas D."/>
            <person name="Copeland A."/>
            <person name="Barry K.W."/>
            <person name="Cichocki N."/>
            <person name="Veneault-Fourrey C."/>
            <person name="LaButti K."/>
            <person name="Lindquist E.A."/>
            <person name="Lipzen A."/>
            <person name="Lundell T."/>
            <person name="Morin E."/>
            <person name="Murat C."/>
            <person name="Sun H."/>
            <person name="Tunlid A."/>
            <person name="Henrissat B."/>
            <person name="Grigoriev I.V."/>
            <person name="Hibbett D.S."/>
            <person name="Martin F."/>
            <person name="Nordberg H.P."/>
            <person name="Cantor M.N."/>
            <person name="Hua S.X."/>
        </authorList>
    </citation>
    <scope>NUCLEOTIDE SEQUENCE [LARGE SCALE GENOMIC DNA]</scope>
    <source>
        <strain evidence="1 2">UH-Slu-Lm8-n1</strain>
    </source>
</reference>
<evidence type="ECO:0000313" key="2">
    <source>
        <dbReference type="Proteomes" id="UP000054485"/>
    </source>
</evidence>
<dbReference type="EMBL" id="KN835246">
    <property type="protein sequence ID" value="KIK42167.1"/>
    <property type="molecule type" value="Genomic_DNA"/>
</dbReference>
<accession>A0A0D0B6P7</accession>
<dbReference type="HOGENOM" id="CLU_1759990_0_0_1"/>
<protein>
    <submittedName>
        <fullName evidence="1">Uncharacterized protein</fullName>
    </submittedName>
</protein>
<gene>
    <name evidence="1" type="ORF">CY34DRAFT_159868</name>
</gene>
<organism evidence="1 2">
    <name type="scientific">Suillus luteus UH-Slu-Lm8-n1</name>
    <dbReference type="NCBI Taxonomy" id="930992"/>
    <lineage>
        <taxon>Eukaryota</taxon>
        <taxon>Fungi</taxon>
        <taxon>Dikarya</taxon>
        <taxon>Basidiomycota</taxon>
        <taxon>Agaricomycotina</taxon>
        <taxon>Agaricomycetes</taxon>
        <taxon>Agaricomycetidae</taxon>
        <taxon>Boletales</taxon>
        <taxon>Suillineae</taxon>
        <taxon>Suillaceae</taxon>
        <taxon>Suillus</taxon>
    </lineage>
</organism>
<dbReference type="Proteomes" id="UP000054485">
    <property type="component" value="Unassembled WGS sequence"/>
</dbReference>